<proteinExistence type="predicted"/>
<accession>A0AAN7UUY7</accession>
<dbReference type="EMBL" id="JAWHQM010000025">
    <property type="protein sequence ID" value="KAK5632516.1"/>
    <property type="molecule type" value="Genomic_DNA"/>
</dbReference>
<evidence type="ECO:0000313" key="1">
    <source>
        <dbReference type="EMBL" id="KAK5632516.1"/>
    </source>
</evidence>
<sequence length="148" mass="16205">MYWRIGSFIVKGLGDHDKVVLSNNTHLQVLSIATSVNTQEPYTVQDEVDRVIDQVTGEGISLEDGLKIPHDEYRVSALSENYMAPSAHTVTVTSSVKAIMGADPDDTHRSNCPMGIRPGFGFSSIPIVEELIVSAAMLVAWIATWVYL</sequence>
<keyword evidence="2" id="KW-1185">Reference proteome</keyword>
<evidence type="ECO:0000313" key="2">
    <source>
        <dbReference type="Proteomes" id="UP001305414"/>
    </source>
</evidence>
<comment type="caution">
    <text evidence="1">The sequence shown here is derived from an EMBL/GenBank/DDBJ whole genome shotgun (WGS) entry which is preliminary data.</text>
</comment>
<protein>
    <submittedName>
        <fullName evidence="1">Uncharacterized protein</fullName>
    </submittedName>
</protein>
<gene>
    <name evidence="1" type="ORF">RRF57_008230</name>
</gene>
<reference evidence="1 2" key="1">
    <citation type="submission" date="2023-10" db="EMBL/GenBank/DDBJ databases">
        <title>Draft genome sequence of Xylaria bambusicola isolate GMP-LS, the root and basal stem rot pathogen of sugarcane in Indonesia.</title>
        <authorList>
            <person name="Selvaraj P."/>
            <person name="Muralishankar V."/>
            <person name="Muruganantham S."/>
            <person name="Sp S."/>
            <person name="Haryani S."/>
            <person name="Lau K.J.X."/>
            <person name="Naqvi N.I."/>
        </authorList>
    </citation>
    <scope>NUCLEOTIDE SEQUENCE [LARGE SCALE GENOMIC DNA]</scope>
    <source>
        <strain evidence="1">GMP-LS</strain>
    </source>
</reference>
<dbReference type="Proteomes" id="UP001305414">
    <property type="component" value="Unassembled WGS sequence"/>
</dbReference>
<organism evidence="1 2">
    <name type="scientific">Xylaria bambusicola</name>
    <dbReference type="NCBI Taxonomy" id="326684"/>
    <lineage>
        <taxon>Eukaryota</taxon>
        <taxon>Fungi</taxon>
        <taxon>Dikarya</taxon>
        <taxon>Ascomycota</taxon>
        <taxon>Pezizomycotina</taxon>
        <taxon>Sordariomycetes</taxon>
        <taxon>Xylariomycetidae</taxon>
        <taxon>Xylariales</taxon>
        <taxon>Xylariaceae</taxon>
        <taxon>Xylaria</taxon>
    </lineage>
</organism>
<dbReference type="AlphaFoldDB" id="A0AAN7UUY7"/>
<name>A0AAN7UUY7_9PEZI</name>